<dbReference type="Gene3D" id="1.20.58.130">
    <property type="match status" value="1"/>
</dbReference>
<reference evidence="1 2" key="1">
    <citation type="journal article" date="2016" name="Nat. Commun.">
        <title>Thousands of microbial genomes shed light on interconnected biogeochemical processes in an aquifer system.</title>
        <authorList>
            <person name="Anantharaman K."/>
            <person name="Brown C.T."/>
            <person name="Hug L.A."/>
            <person name="Sharon I."/>
            <person name="Castelle C.J."/>
            <person name="Probst A.J."/>
            <person name="Thomas B.C."/>
            <person name="Singh A."/>
            <person name="Wilkins M.J."/>
            <person name="Karaoz U."/>
            <person name="Brodie E.L."/>
            <person name="Williams K.H."/>
            <person name="Hubbard S.S."/>
            <person name="Banfield J.F."/>
        </authorList>
    </citation>
    <scope>NUCLEOTIDE SEQUENCE [LARGE SCALE GENOMIC DNA]</scope>
</reference>
<sequence>MDNILNTKLDRLEQTNVQILDVLQSMKTEMTGMKSEITGIKSEMTDFRSEFNDFRSETNEQFSEIQERFEFMVETAVTKTEFDQTIHDIRCEMATKDQFIHFTDRLDAKFLDLKHDIIAGIRASDKKFLKFAI</sequence>
<protein>
    <recommendedName>
        <fullName evidence="3">t-SNARE coiled-coil homology domain-containing protein</fullName>
    </recommendedName>
</protein>
<dbReference type="EMBL" id="MGEQ01000001">
    <property type="protein sequence ID" value="OGL88183.1"/>
    <property type="molecule type" value="Genomic_DNA"/>
</dbReference>
<gene>
    <name evidence="1" type="ORF">A3I41_00445</name>
</gene>
<organism evidence="1 2">
    <name type="scientific">Candidatus Uhrbacteria bacterium RIFCSPLOWO2_02_FULL_48_18</name>
    <dbReference type="NCBI Taxonomy" id="1802408"/>
    <lineage>
        <taxon>Bacteria</taxon>
        <taxon>Candidatus Uhriibacteriota</taxon>
    </lineage>
</organism>
<evidence type="ECO:0000313" key="2">
    <source>
        <dbReference type="Proteomes" id="UP000176593"/>
    </source>
</evidence>
<evidence type="ECO:0000313" key="1">
    <source>
        <dbReference type="EMBL" id="OGL88183.1"/>
    </source>
</evidence>
<evidence type="ECO:0008006" key="3">
    <source>
        <dbReference type="Google" id="ProtNLM"/>
    </source>
</evidence>
<proteinExistence type="predicted"/>
<name>A0A1F7VCN1_9BACT</name>
<dbReference type="AlphaFoldDB" id="A0A1F7VCN1"/>
<accession>A0A1F7VCN1</accession>
<dbReference type="Proteomes" id="UP000176593">
    <property type="component" value="Unassembled WGS sequence"/>
</dbReference>
<comment type="caution">
    <text evidence="1">The sequence shown here is derived from an EMBL/GenBank/DDBJ whole genome shotgun (WGS) entry which is preliminary data.</text>
</comment>